<feature type="region of interest" description="Disordered" evidence="1">
    <location>
        <begin position="187"/>
        <end position="207"/>
    </location>
</feature>
<gene>
    <name evidence="2" type="ORF">FZD47_19915</name>
</gene>
<protein>
    <submittedName>
        <fullName evidence="2">Spore coat protein</fullName>
    </submittedName>
</protein>
<dbReference type="InterPro" id="IPR012347">
    <property type="entry name" value="Ferritin-like"/>
</dbReference>
<evidence type="ECO:0000313" key="2">
    <source>
        <dbReference type="EMBL" id="TYS62331.1"/>
    </source>
</evidence>
<dbReference type="Pfam" id="PF07875">
    <property type="entry name" value="Coat_F"/>
    <property type="match status" value="1"/>
</dbReference>
<reference evidence="2 3" key="1">
    <citation type="submission" date="2019-08" db="EMBL/GenBank/DDBJ databases">
        <title>Bacillus genomes from the desert of Cuatro Cienegas, Coahuila.</title>
        <authorList>
            <person name="Olmedo-Alvarez G."/>
        </authorList>
    </citation>
    <scope>NUCLEOTIDE SEQUENCE [LARGE SCALE GENOMIC DNA]</scope>
    <source>
        <strain evidence="2 3">CH37_1T</strain>
    </source>
</reference>
<comment type="caution">
    <text evidence="2">The sequence shown here is derived from an EMBL/GenBank/DDBJ whole genome shotgun (WGS) entry which is preliminary data.</text>
</comment>
<dbReference type="InterPro" id="IPR012851">
    <property type="entry name" value="Spore_coat_CotF-like"/>
</dbReference>
<evidence type="ECO:0000256" key="1">
    <source>
        <dbReference type="SAM" id="MobiDB-lite"/>
    </source>
</evidence>
<accession>A0A5D4SI03</accession>
<proteinExistence type="predicted"/>
<organism evidence="2 3">
    <name type="scientific">Bacillus infantis</name>
    <dbReference type="NCBI Taxonomy" id="324767"/>
    <lineage>
        <taxon>Bacteria</taxon>
        <taxon>Bacillati</taxon>
        <taxon>Bacillota</taxon>
        <taxon>Bacilli</taxon>
        <taxon>Bacillales</taxon>
        <taxon>Bacillaceae</taxon>
        <taxon>Bacillus</taxon>
    </lineage>
</organism>
<feature type="compositionally biased region" description="Basic and acidic residues" evidence="1">
    <location>
        <begin position="190"/>
        <end position="207"/>
    </location>
</feature>
<name>A0A5D4SI03_9BACI</name>
<dbReference type="Proteomes" id="UP000323732">
    <property type="component" value="Unassembled WGS sequence"/>
</dbReference>
<sequence>MDNIQQPASKAGCLFLFMNGISFQYINIYTMGGIGMIIKAIDLGLMSEHLMVHKGVLGKLELYFCLAEDERLKQILYEQAVVMKNHVNVMIKLMNPETNEGVTAAALQELKPLEMVCTDTEGRLSDQEIALEARNTAKSMAGTNFSSALDMKTPNVRRIHIQMALQQTGIQERYSELIKEKGWEYAPDSNRGEQEEAARRFKELFGE</sequence>
<dbReference type="EMBL" id="VTES01000005">
    <property type="protein sequence ID" value="TYS62331.1"/>
    <property type="molecule type" value="Genomic_DNA"/>
</dbReference>
<evidence type="ECO:0000313" key="3">
    <source>
        <dbReference type="Proteomes" id="UP000323732"/>
    </source>
</evidence>
<keyword evidence="2" id="KW-0946">Virion</keyword>
<keyword evidence="2" id="KW-0167">Capsid protein</keyword>
<dbReference type="AlphaFoldDB" id="A0A5D4SI03"/>
<dbReference type="Gene3D" id="1.20.1260.10">
    <property type="match status" value="1"/>
</dbReference>